<comment type="caution">
    <text evidence="2">The sequence shown here is derived from an EMBL/GenBank/DDBJ whole genome shotgun (WGS) entry which is preliminary data.</text>
</comment>
<organism evidence="2 3">
    <name type="scientific">Maritimibacter dapengensis</name>
    <dbReference type="NCBI Taxonomy" id="2836868"/>
    <lineage>
        <taxon>Bacteria</taxon>
        <taxon>Pseudomonadati</taxon>
        <taxon>Pseudomonadota</taxon>
        <taxon>Alphaproteobacteria</taxon>
        <taxon>Rhodobacterales</taxon>
        <taxon>Roseobacteraceae</taxon>
        <taxon>Maritimibacter</taxon>
    </lineage>
</organism>
<keyword evidence="1" id="KW-0732">Signal</keyword>
<reference evidence="2 3" key="1">
    <citation type="submission" date="2021-05" db="EMBL/GenBank/DDBJ databases">
        <title>Culturable bacteria isolated from Daya Bay.</title>
        <authorList>
            <person name="Zheng W."/>
            <person name="Yu S."/>
            <person name="Huang Y."/>
        </authorList>
    </citation>
    <scope>NUCLEOTIDE SEQUENCE [LARGE SCALE GENOMIC DNA]</scope>
    <source>
        <strain evidence="2 3">DP4N28-5</strain>
    </source>
</reference>
<keyword evidence="3" id="KW-1185">Reference proteome</keyword>
<dbReference type="EMBL" id="JAHUZE010000001">
    <property type="protein sequence ID" value="MBV7378440.1"/>
    <property type="molecule type" value="Genomic_DNA"/>
</dbReference>
<sequence length="137" mass="15362">MKNVFGALALIATGAVAHAEGNLASDATRLPDMEIDSAELTLSVNEFELETGKYYRWSIVHDGGEEFQIVAPDLFRNSWINQVVVNDLEVQPYGLYAIEFDDEGQIDVWFVPIRPGNYDFWIAGYQDRGLAGTFVVR</sequence>
<evidence type="ECO:0000256" key="1">
    <source>
        <dbReference type="SAM" id="SignalP"/>
    </source>
</evidence>
<gene>
    <name evidence="2" type="ORF">KJP28_05845</name>
</gene>
<proteinExistence type="predicted"/>
<protein>
    <submittedName>
        <fullName evidence="2">Uncharacterized protein</fullName>
    </submittedName>
</protein>
<dbReference type="Proteomes" id="UP000756530">
    <property type="component" value="Unassembled WGS sequence"/>
</dbReference>
<dbReference type="RefSeq" id="WP_218391546.1">
    <property type="nucleotide sequence ID" value="NZ_JAHUZE010000001.1"/>
</dbReference>
<accession>A0ABS6SZT5</accession>
<evidence type="ECO:0000313" key="3">
    <source>
        <dbReference type="Proteomes" id="UP000756530"/>
    </source>
</evidence>
<feature type="signal peptide" evidence="1">
    <location>
        <begin position="1"/>
        <end position="19"/>
    </location>
</feature>
<name>A0ABS6SZT5_9RHOB</name>
<evidence type="ECO:0000313" key="2">
    <source>
        <dbReference type="EMBL" id="MBV7378440.1"/>
    </source>
</evidence>
<feature type="chain" id="PRO_5046347571" evidence="1">
    <location>
        <begin position="20"/>
        <end position="137"/>
    </location>
</feature>